<reference evidence="1" key="1">
    <citation type="submission" date="2023-04" db="EMBL/GenBank/DDBJ databases">
        <title>A chromosome-level genome assembly of the parasitoid wasp Eretmocerus hayati.</title>
        <authorList>
            <person name="Zhong Y."/>
            <person name="Liu S."/>
            <person name="Liu Y."/>
        </authorList>
    </citation>
    <scope>NUCLEOTIDE SEQUENCE</scope>
    <source>
        <strain evidence="1">ZJU_SS_LIU_2023</strain>
    </source>
</reference>
<dbReference type="EMBL" id="CM056741">
    <property type="protein sequence ID" value="KAJ8687649.1"/>
    <property type="molecule type" value="Genomic_DNA"/>
</dbReference>
<comment type="caution">
    <text evidence="1">The sequence shown here is derived from an EMBL/GenBank/DDBJ whole genome shotgun (WGS) entry which is preliminary data.</text>
</comment>
<organism evidence="1 2">
    <name type="scientific">Eretmocerus hayati</name>
    <dbReference type="NCBI Taxonomy" id="131215"/>
    <lineage>
        <taxon>Eukaryota</taxon>
        <taxon>Metazoa</taxon>
        <taxon>Ecdysozoa</taxon>
        <taxon>Arthropoda</taxon>
        <taxon>Hexapoda</taxon>
        <taxon>Insecta</taxon>
        <taxon>Pterygota</taxon>
        <taxon>Neoptera</taxon>
        <taxon>Endopterygota</taxon>
        <taxon>Hymenoptera</taxon>
        <taxon>Apocrita</taxon>
        <taxon>Proctotrupomorpha</taxon>
        <taxon>Chalcidoidea</taxon>
        <taxon>Aphelinidae</taxon>
        <taxon>Aphelininae</taxon>
        <taxon>Eretmocerus</taxon>
    </lineage>
</organism>
<proteinExistence type="predicted"/>
<gene>
    <name evidence="1" type="ORF">QAD02_023443</name>
</gene>
<evidence type="ECO:0000313" key="1">
    <source>
        <dbReference type="EMBL" id="KAJ8687649.1"/>
    </source>
</evidence>
<name>A0ACC2PYB8_9HYME</name>
<protein>
    <submittedName>
        <fullName evidence="1">Uncharacterized protein</fullName>
    </submittedName>
</protein>
<sequence length="148" mass="16277">MQQHSQARAGARREPTQGPIVHQQPSRATPVSIRGNAGHPRKYLGSWHTTPPLNHLGFHVVATMAEAELRASAKFADATATKGDPALCTEQVAVHQHAPHWHDYPRARDQEAAPRPPSRENGEMNHAGGHVDVCISANPRYLRHVPPR</sequence>
<keyword evidence="2" id="KW-1185">Reference proteome</keyword>
<evidence type="ECO:0000313" key="2">
    <source>
        <dbReference type="Proteomes" id="UP001239111"/>
    </source>
</evidence>
<accession>A0ACC2PYB8</accession>
<dbReference type="Proteomes" id="UP001239111">
    <property type="component" value="Chromosome 1"/>
</dbReference>